<evidence type="ECO:0000313" key="2">
    <source>
        <dbReference type="Proteomes" id="UP001196413"/>
    </source>
</evidence>
<protein>
    <submittedName>
        <fullName evidence="1">Uncharacterized protein</fullName>
    </submittedName>
</protein>
<dbReference type="EMBL" id="JAHQIW010000436">
    <property type="protein sequence ID" value="KAJ1348131.1"/>
    <property type="molecule type" value="Genomic_DNA"/>
</dbReference>
<evidence type="ECO:0000313" key="1">
    <source>
        <dbReference type="EMBL" id="KAJ1348131.1"/>
    </source>
</evidence>
<dbReference type="AlphaFoldDB" id="A0AAD5QIJ9"/>
<proteinExistence type="predicted"/>
<gene>
    <name evidence="1" type="ORF">KIN20_003360</name>
</gene>
<name>A0AAD5QIJ9_PARTN</name>
<organism evidence="1 2">
    <name type="scientific">Parelaphostrongylus tenuis</name>
    <name type="common">Meningeal worm</name>
    <dbReference type="NCBI Taxonomy" id="148309"/>
    <lineage>
        <taxon>Eukaryota</taxon>
        <taxon>Metazoa</taxon>
        <taxon>Ecdysozoa</taxon>
        <taxon>Nematoda</taxon>
        <taxon>Chromadorea</taxon>
        <taxon>Rhabditida</taxon>
        <taxon>Rhabditina</taxon>
        <taxon>Rhabditomorpha</taxon>
        <taxon>Strongyloidea</taxon>
        <taxon>Metastrongylidae</taxon>
        <taxon>Parelaphostrongylus</taxon>
    </lineage>
</organism>
<accession>A0AAD5QIJ9</accession>
<keyword evidence="2" id="KW-1185">Reference proteome</keyword>
<dbReference type="Proteomes" id="UP001196413">
    <property type="component" value="Unassembled WGS sequence"/>
</dbReference>
<comment type="caution">
    <text evidence="1">The sequence shown here is derived from an EMBL/GenBank/DDBJ whole genome shotgun (WGS) entry which is preliminary data.</text>
</comment>
<sequence length="128" mass="13942">MGLKPALFLSGGACSTQSTTDAVLPPLFQHYNESLCQQPTAYGLAWQDSDPYFTLSSGSYSTNCRKKYLEAVISRWRCTALMNVASIENSVLTVLSTNMHKKFATSSQPNLVFPPPYEIADGEAGPVI</sequence>
<reference evidence="1" key="1">
    <citation type="submission" date="2021-06" db="EMBL/GenBank/DDBJ databases">
        <title>Parelaphostrongylus tenuis whole genome reference sequence.</title>
        <authorList>
            <person name="Garwood T.J."/>
            <person name="Larsen P.A."/>
            <person name="Fountain-Jones N.M."/>
            <person name="Garbe J.R."/>
            <person name="Macchietto M.G."/>
            <person name="Kania S.A."/>
            <person name="Gerhold R.W."/>
            <person name="Richards J.E."/>
            <person name="Wolf T.M."/>
        </authorList>
    </citation>
    <scope>NUCLEOTIDE SEQUENCE</scope>
    <source>
        <strain evidence="1">MNPRO001-30</strain>
        <tissue evidence="1">Meninges</tissue>
    </source>
</reference>